<comment type="caution">
    <text evidence="1">The sequence shown here is derived from an EMBL/GenBank/DDBJ whole genome shotgun (WGS) entry which is preliminary data.</text>
</comment>
<name>A0ABN9U7W3_9DINO</name>
<proteinExistence type="predicted"/>
<reference evidence="1" key="1">
    <citation type="submission" date="2023-10" db="EMBL/GenBank/DDBJ databases">
        <authorList>
            <person name="Chen Y."/>
            <person name="Shah S."/>
            <person name="Dougan E. K."/>
            <person name="Thang M."/>
            <person name="Chan C."/>
        </authorList>
    </citation>
    <scope>NUCLEOTIDE SEQUENCE [LARGE SCALE GENOMIC DNA]</scope>
</reference>
<organism evidence="1 2">
    <name type="scientific">Prorocentrum cordatum</name>
    <dbReference type="NCBI Taxonomy" id="2364126"/>
    <lineage>
        <taxon>Eukaryota</taxon>
        <taxon>Sar</taxon>
        <taxon>Alveolata</taxon>
        <taxon>Dinophyceae</taxon>
        <taxon>Prorocentrales</taxon>
        <taxon>Prorocentraceae</taxon>
        <taxon>Prorocentrum</taxon>
    </lineage>
</organism>
<evidence type="ECO:0000313" key="1">
    <source>
        <dbReference type="EMBL" id="CAK0855213.1"/>
    </source>
</evidence>
<feature type="non-terminal residue" evidence="1">
    <location>
        <position position="1"/>
    </location>
</feature>
<dbReference type="Proteomes" id="UP001189429">
    <property type="component" value="Unassembled WGS sequence"/>
</dbReference>
<evidence type="ECO:0000313" key="2">
    <source>
        <dbReference type="Proteomes" id="UP001189429"/>
    </source>
</evidence>
<accession>A0ABN9U7W3</accession>
<dbReference type="EMBL" id="CAUYUJ010015528">
    <property type="protein sequence ID" value="CAK0855213.1"/>
    <property type="molecule type" value="Genomic_DNA"/>
</dbReference>
<evidence type="ECO:0008006" key="3">
    <source>
        <dbReference type="Google" id="ProtNLM"/>
    </source>
</evidence>
<protein>
    <recommendedName>
        <fullName evidence="3">Ubiquitinyl hydrolase 1</fullName>
    </recommendedName>
</protein>
<keyword evidence="2" id="KW-1185">Reference proteome</keyword>
<gene>
    <name evidence="1" type="ORF">PCOR1329_LOCUS46008</name>
</gene>
<sequence length="112" mass="11888">AGRGDVGEEAEAYADFLACAMQEDGAKTAPALSVLAIAVFASSVGSVEAYQGGGYPTLPREQRRANLVLVWHRPGHFEAVVSAEASQKADLTLDDIIREAERDMIQTALVKA</sequence>